<evidence type="ECO:0000313" key="4">
    <source>
        <dbReference type="Proteomes" id="UP001431783"/>
    </source>
</evidence>
<feature type="region of interest" description="Disordered" evidence="2">
    <location>
        <begin position="372"/>
        <end position="397"/>
    </location>
</feature>
<keyword evidence="4" id="KW-1185">Reference proteome</keyword>
<feature type="compositionally biased region" description="Basic and acidic residues" evidence="2">
    <location>
        <begin position="188"/>
        <end position="208"/>
    </location>
</feature>
<evidence type="ECO:0000256" key="1">
    <source>
        <dbReference type="ARBA" id="ARBA00022884"/>
    </source>
</evidence>
<organism evidence="3 4">
    <name type="scientific">Henosepilachna vigintioctopunctata</name>
    <dbReference type="NCBI Taxonomy" id="420089"/>
    <lineage>
        <taxon>Eukaryota</taxon>
        <taxon>Metazoa</taxon>
        <taxon>Ecdysozoa</taxon>
        <taxon>Arthropoda</taxon>
        <taxon>Hexapoda</taxon>
        <taxon>Insecta</taxon>
        <taxon>Pterygota</taxon>
        <taxon>Neoptera</taxon>
        <taxon>Endopterygota</taxon>
        <taxon>Coleoptera</taxon>
        <taxon>Polyphaga</taxon>
        <taxon>Cucujiformia</taxon>
        <taxon>Coccinelloidea</taxon>
        <taxon>Coccinellidae</taxon>
        <taxon>Epilachninae</taxon>
        <taxon>Epilachnini</taxon>
        <taxon>Henosepilachna</taxon>
    </lineage>
</organism>
<name>A0AAW1UDB4_9CUCU</name>
<feature type="region of interest" description="Disordered" evidence="2">
    <location>
        <begin position="286"/>
        <end position="317"/>
    </location>
</feature>
<dbReference type="AlphaFoldDB" id="A0AAW1UDB4"/>
<feature type="region of interest" description="Disordered" evidence="2">
    <location>
        <begin position="172"/>
        <end position="235"/>
    </location>
</feature>
<comment type="caution">
    <text evidence="3">The sequence shown here is derived from an EMBL/GenBank/DDBJ whole genome shotgun (WGS) entry which is preliminary data.</text>
</comment>
<evidence type="ECO:0000313" key="3">
    <source>
        <dbReference type="EMBL" id="KAK9880525.1"/>
    </source>
</evidence>
<dbReference type="Proteomes" id="UP001431783">
    <property type="component" value="Unassembled WGS sequence"/>
</dbReference>
<gene>
    <name evidence="3" type="ORF">WA026_011764</name>
</gene>
<evidence type="ECO:0000256" key="2">
    <source>
        <dbReference type="SAM" id="MobiDB-lite"/>
    </source>
</evidence>
<reference evidence="3 4" key="1">
    <citation type="submission" date="2023-03" db="EMBL/GenBank/DDBJ databases">
        <title>Genome insight into feeding habits of ladybird beetles.</title>
        <authorList>
            <person name="Li H.-S."/>
            <person name="Huang Y.-H."/>
            <person name="Pang H."/>
        </authorList>
    </citation>
    <scope>NUCLEOTIDE SEQUENCE [LARGE SCALE GENOMIC DNA]</scope>
    <source>
        <strain evidence="3">SYSU_2023b</strain>
        <tissue evidence="3">Whole body</tissue>
    </source>
</reference>
<dbReference type="PANTHER" id="PTHR48029:SF1">
    <property type="entry name" value="NUCLEOLAR PROTEIN 8"/>
    <property type="match status" value="1"/>
</dbReference>
<feature type="compositionally biased region" description="Basic and acidic residues" evidence="2">
    <location>
        <begin position="215"/>
        <end position="235"/>
    </location>
</feature>
<keyword evidence="1" id="KW-0694">RNA-binding</keyword>
<accession>A0AAW1UDB4</accession>
<dbReference type="PANTHER" id="PTHR48029">
    <property type="entry name" value="NUCLEOLAR PROTEIN 8"/>
    <property type="match status" value="1"/>
</dbReference>
<protein>
    <submittedName>
        <fullName evidence="3">Uncharacterized protein</fullName>
    </submittedName>
</protein>
<sequence length="397" mass="46816">MESHRSLDKYRREADSRRINSLLEKKREYNHQKNAVQAALSYKNMTKSKKIIFDQNEENASEPIVTSKSNLGLISHSKKASLFDNESNSESDEDPNVIFEVGEKFHGKAGEKLLKLQSTFKNDKRFRLDEKFLDENQEETNLIGDSENIDIEEEKKKEYEILGQVLGREIKSYHESNDKTQNKIKGMRRYDPSNPDHAKYEREKNEKPAKKKRKEILNNEKQVENKEEPEVSKETFYTVRDDLKKSLGEDKGFSLLDAFGIAYDKDDVPTENEIIPIEKRKYVSEDPFRYESSDDEDQTEQLSKKEPNSSTKGPNSIKAWTEPFFFQEDDYRLQEGVDFMKRLATEKKNDFQEIRRQLKEIARNKVRRNLRKNRPFKKKLGGNRKKKVKRINKALKR</sequence>
<feature type="compositionally biased region" description="Basic and acidic residues" evidence="2">
    <location>
        <begin position="172"/>
        <end position="181"/>
    </location>
</feature>
<dbReference type="GO" id="GO:0003723">
    <property type="term" value="F:RNA binding"/>
    <property type="evidence" value="ECO:0007669"/>
    <property type="project" value="UniProtKB-KW"/>
</dbReference>
<dbReference type="EMBL" id="JARQZJ010000065">
    <property type="protein sequence ID" value="KAK9880525.1"/>
    <property type="molecule type" value="Genomic_DNA"/>
</dbReference>
<proteinExistence type="predicted"/>